<evidence type="ECO:0000256" key="1">
    <source>
        <dbReference type="SAM" id="MobiDB-lite"/>
    </source>
</evidence>
<gene>
    <name evidence="2" type="ORF">PLEPLA_LOCUS36922</name>
</gene>
<proteinExistence type="predicted"/>
<sequence>MANKAKHHCTKPTNAVRPERGKHISSKRLFVSQTHTHQNATEGSCELLLLSGSFILWNARLCLTLPFFVCHFLINTVSIPSPHSGPSLKLVTSPQRPHHSDFIRRQLQSRPRSKVLVREGS</sequence>
<protein>
    <submittedName>
        <fullName evidence="2">Uncharacterized protein</fullName>
    </submittedName>
</protein>
<name>A0A9N7VBC0_PLEPL</name>
<organism evidence="2 3">
    <name type="scientific">Pleuronectes platessa</name>
    <name type="common">European plaice</name>
    <dbReference type="NCBI Taxonomy" id="8262"/>
    <lineage>
        <taxon>Eukaryota</taxon>
        <taxon>Metazoa</taxon>
        <taxon>Chordata</taxon>
        <taxon>Craniata</taxon>
        <taxon>Vertebrata</taxon>
        <taxon>Euteleostomi</taxon>
        <taxon>Actinopterygii</taxon>
        <taxon>Neopterygii</taxon>
        <taxon>Teleostei</taxon>
        <taxon>Neoteleostei</taxon>
        <taxon>Acanthomorphata</taxon>
        <taxon>Carangaria</taxon>
        <taxon>Pleuronectiformes</taxon>
        <taxon>Pleuronectoidei</taxon>
        <taxon>Pleuronectidae</taxon>
        <taxon>Pleuronectes</taxon>
    </lineage>
</organism>
<feature type="compositionally biased region" description="Basic residues" evidence="1">
    <location>
        <begin position="1"/>
        <end position="10"/>
    </location>
</feature>
<feature type="region of interest" description="Disordered" evidence="1">
    <location>
        <begin position="81"/>
        <end position="121"/>
    </location>
</feature>
<dbReference type="EMBL" id="CADEAL010004007">
    <property type="protein sequence ID" value="CAB1449241.1"/>
    <property type="molecule type" value="Genomic_DNA"/>
</dbReference>
<comment type="caution">
    <text evidence="2">The sequence shown here is derived from an EMBL/GenBank/DDBJ whole genome shotgun (WGS) entry which is preliminary data.</text>
</comment>
<accession>A0A9N7VBC0</accession>
<feature type="region of interest" description="Disordered" evidence="1">
    <location>
        <begin position="1"/>
        <end position="20"/>
    </location>
</feature>
<dbReference type="Proteomes" id="UP001153269">
    <property type="component" value="Unassembled WGS sequence"/>
</dbReference>
<evidence type="ECO:0000313" key="2">
    <source>
        <dbReference type="EMBL" id="CAB1449241.1"/>
    </source>
</evidence>
<keyword evidence="3" id="KW-1185">Reference proteome</keyword>
<reference evidence="2" key="1">
    <citation type="submission" date="2020-03" db="EMBL/GenBank/DDBJ databases">
        <authorList>
            <person name="Weist P."/>
        </authorList>
    </citation>
    <scope>NUCLEOTIDE SEQUENCE</scope>
</reference>
<evidence type="ECO:0000313" key="3">
    <source>
        <dbReference type="Proteomes" id="UP001153269"/>
    </source>
</evidence>
<dbReference type="AlphaFoldDB" id="A0A9N7VBC0"/>